<evidence type="ECO:0000313" key="3">
    <source>
        <dbReference type="Proteomes" id="UP001152523"/>
    </source>
</evidence>
<dbReference type="EMBL" id="CAMAPF010000039">
    <property type="protein sequence ID" value="CAH9082688.1"/>
    <property type="molecule type" value="Genomic_DNA"/>
</dbReference>
<organism evidence="2 3">
    <name type="scientific">Cuscuta epithymum</name>
    <dbReference type="NCBI Taxonomy" id="186058"/>
    <lineage>
        <taxon>Eukaryota</taxon>
        <taxon>Viridiplantae</taxon>
        <taxon>Streptophyta</taxon>
        <taxon>Embryophyta</taxon>
        <taxon>Tracheophyta</taxon>
        <taxon>Spermatophyta</taxon>
        <taxon>Magnoliopsida</taxon>
        <taxon>eudicotyledons</taxon>
        <taxon>Gunneridae</taxon>
        <taxon>Pentapetalae</taxon>
        <taxon>asterids</taxon>
        <taxon>lamiids</taxon>
        <taxon>Solanales</taxon>
        <taxon>Convolvulaceae</taxon>
        <taxon>Cuscuteae</taxon>
        <taxon>Cuscuta</taxon>
        <taxon>Cuscuta subgen. Cuscuta</taxon>
    </lineage>
</organism>
<evidence type="ECO:0000313" key="2">
    <source>
        <dbReference type="EMBL" id="CAH9082688.1"/>
    </source>
</evidence>
<reference evidence="2" key="1">
    <citation type="submission" date="2022-07" db="EMBL/GenBank/DDBJ databases">
        <authorList>
            <person name="Macas J."/>
            <person name="Novak P."/>
            <person name="Neumann P."/>
        </authorList>
    </citation>
    <scope>NUCLEOTIDE SEQUENCE</scope>
</reference>
<protein>
    <submittedName>
        <fullName evidence="2">Uncharacterized protein</fullName>
    </submittedName>
</protein>
<keyword evidence="3" id="KW-1185">Reference proteome</keyword>
<accession>A0AAV0CTP7</accession>
<gene>
    <name evidence="2" type="ORF">CEPIT_LOCUS8219</name>
</gene>
<proteinExistence type="predicted"/>
<comment type="caution">
    <text evidence="2">The sequence shown here is derived from an EMBL/GenBank/DDBJ whole genome shotgun (WGS) entry which is preliminary data.</text>
</comment>
<sequence>MQAAPLRTHSKFPHLKKKMGDHYPSAPESTKYLRKAPWYLALQVPNTIRSHLVEDQYEETNRDDHVSESDYDGGNMMDDTLADAFEDPPMFEDEEDDNSVKLFFQEYRTKFETVQVVTDEVINHCDFHTETPQPFDLSLVSTP</sequence>
<feature type="compositionally biased region" description="Basic residues" evidence="1">
    <location>
        <begin position="8"/>
        <end position="19"/>
    </location>
</feature>
<evidence type="ECO:0000256" key="1">
    <source>
        <dbReference type="SAM" id="MobiDB-lite"/>
    </source>
</evidence>
<dbReference type="Proteomes" id="UP001152523">
    <property type="component" value="Unassembled WGS sequence"/>
</dbReference>
<feature type="compositionally biased region" description="Basic and acidic residues" evidence="1">
    <location>
        <begin position="54"/>
        <end position="68"/>
    </location>
</feature>
<feature type="region of interest" description="Disordered" evidence="1">
    <location>
        <begin position="54"/>
        <end position="96"/>
    </location>
</feature>
<feature type="region of interest" description="Disordered" evidence="1">
    <location>
        <begin position="1"/>
        <end position="28"/>
    </location>
</feature>
<dbReference type="AlphaFoldDB" id="A0AAV0CTP7"/>
<name>A0AAV0CTP7_9ASTE</name>
<feature type="compositionally biased region" description="Acidic residues" evidence="1">
    <location>
        <begin position="80"/>
        <end position="96"/>
    </location>
</feature>